<evidence type="ECO:0000256" key="1">
    <source>
        <dbReference type="SAM" id="MobiDB-lite"/>
    </source>
</evidence>
<sequence length="86" mass="9294">MIQNIPVPIGYFLVDFISPSLFAFCAVKVTGKICYSTGITARLATAARSRAARARARPGARGRRARTAARRSRAPRRRARPPAPAG</sequence>
<reference evidence="2" key="1">
    <citation type="journal article" date="2013" name="BMC Genomics">
        <title>Unscrambling butterfly oogenesis.</title>
        <authorList>
            <person name="Carter J.M."/>
            <person name="Baker S.C."/>
            <person name="Pink R."/>
            <person name="Carter D.R."/>
            <person name="Collins A."/>
            <person name="Tomlin J."/>
            <person name="Gibbs M."/>
            <person name="Breuker C.J."/>
        </authorList>
    </citation>
    <scope>NUCLEOTIDE SEQUENCE</scope>
    <source>
        <tissue evidence="2">Ovary</tissue>
    </source>
</reference>
<evidence type="ECO:0000313" key="2">
    <source>
        <dbReference type="EMBL" id="JAA83420.1"/>
    </source>
</evidence>
<dbReference type="AlphaFoldDB" id="S4P9B5"/>
<reference evidence="2" key="2">
    <citation type="submission" date="2013-05" db="EMBL/GenBank/DDBJ databases">
        <authorList>
            <person name="Carter J.-M."/>
            <person name="Baker S.C."/>
            <person name="Pink R."/>
            <person name="Carter D.R.F."/>
            <person name="Collins A."/>
            <person name="Tomlin J."/>
            <person name="Gibbs M."/>
            <person name="Breuker C.J."/>
        </authorList>
    </citation>
    <scope>NUCLEOTIDE SEQUENCE</scope>
    <source>
        <tissue evidence="2">Ovary</tissue>
    </source>
</reference>
<proteinExistence type="predicted"/>
<organism evidence="2">
    <name type="scientific">Pararge aegeria</name>
    <name type="common">speckled wood butterfly</name>
    <dbReference type="NCBI Taxonomy" id="116150"/>
    <lineage>
        <taxon>Eukaryota</taxon>
        <taxon>Metazoa</taxon>
        <taxon>Ecdysozoa</taxon>
        <taxon>Arthropoda</taxon>
        <taxon>Hexapoda</taxon>
        <taxon>Insecta</taxon>
        <taxon>Pterygota</taxon>
        <taxon>Neoptera</taxon>
        <taxon>Endopterygota</taxon>
        <taxon>Lepidoptera</taxon>
        <taxon>Glossata</taxon>
        <taxon>Ditrysia</taxon>
        <taxon>Papilionoidea</taxon>
        <taxon>Nymphalidae</taxon>
        <taxon>Satyrinae</taxon>
        <taxon>Satyrini</taxon>
        <taxon>Parargina</taxon>
        <taxon>Pararge</taxon>
    </lineage>
</organism>
<feature type="compositionally biased region" description="Basic residues" evidence="1">
    <location>
        <begin position="50"/>
        <end position="80"/>
    </location>
</feature>
<dbReference type="EMBL" id="GAIX01009140">
    <property type="protein sequence ID" value="JAA83420.1"/>
    <property type="molecule type" value="Transcribed_RNA"/>
</dbReference>
<feature type="region of interest" description="Disordered" evidence="1">
    <location>
        <begin position="50"/>
        <end position="86"/>
    </location>
</feature>
<name>S4P9B5_9NEOP</name>
<protein>
    <submittedName>
        <fullName evidence="2">Uncharacterized protein</fullName>
    </submittedName>
</protein>
<accession>S4P9B5</accession>